<evidence type="ECO:0000256" key="1">
    <source>
        <dbReference type="ARBA" id="ARBA00004651"/>
    </source>
</evidence>
<evidence type="ECO:0000256" key="6">
    <source>
        <dbReference type="SAM" id="Phobius"/>
    </source>
</evidence>
<dbReference type="PANTHER" id="PTHR23501">
    <property type="entry name" value="MAJOR FACILITATOR SUPERFAMILY"/>
    <property type="match status" value="1"/>
</dbReference>
<dbReference type="GO" id="GO:0005886">
    <property type="term" value="C:plasma membrane"/>
    <property type="evidence" value="ECO:0007669"/>
    <property type="project" value="UniProtKB-SubCell"/>
</dbReference>
<dbReference type="Gene3D" id="1.20.1720.10">
    <property type="entry name" value="Multidrug resistance protein D"/>
    <property type="match status" value="1"/>
</dbReference>
<dbReference type="InterPro" id="IPR011701">
    <property type="entry name" value="MFS"/>
</dbReference>
<feature type="compositionally biased region" description="Low complexity" evidence="5">
    <location>
        <begin position="16"/>
        <end position="34"/>
    </location>
</feature>
<dbReference type="InterPro" id="IPR036259">
    <property type="entry name" value="MFS_trans_sf"/>
</dbReference>
<evidence type="ECO:0000256" key="4">
    <source>
        <dbReference type="ARBA" id="ARBA00023136"/>
    </source>
</evidence>
<evidence type="ECO:0000259" key="7">
    <source>
        <dbReference type="PROSITE" id="PS50850"/>
    </source>
</evidence>
<feature type="domain" description="Major facilitator superfamily (MFS) profile" evidence="7">
    <location>
        <begin position="58"/>
        <end position="301"/>
    </location>
</feature>
<reference evidence="8 9" key="1">
    <citation type="submission" date="2013-02" db="EMBL/GenBank/DDBJ databases">
        <title>Draft Genome Sequence of Streptomyces aurantiacus, Which Produces Setomimycin.</title>
        <authorList>
            <person name="Gruening B.A."/>
            <person name="Praeg A."/>
            <person name="Erxleben A."/>
            <person name="Guenther S."/>
            <person name="Mueller M."/>
        </authorList>
    </citation>
    <scope>NUCLEOTIDE SEQUENCE [LARGE SCALE GENOMIC DNA]</scope>
    <source>
        <strain evidence="8 9">JA 4570</strain>
    </source>
</reference>
<accession>S4AID8</accession>
<dbReference type="EMBL" id="AOPZ01000333">
    <property type="protein sequence ID" value="EPH41212.1"/>
    <property type="molecule type" value="Genomic_DNA"/>
</dbReference>
<evidence type="ECO:0000256" key="2">
    <source>
        <dbReference type="ARBA" id="ARBA00022692"/>
    </source>
</evidence>
<comment type="caution">
    <text evidence="8">The sequence shown here is derived from an EMBL/GenBank/DDBJ whole genome shotgun (WGS) entry which is preliminary data.</text>
</comment>
<feature type="transmembrane region" description="Helical" evidence="6">
    <location>
        <begin position="58"/>
        <end position="81"/>
    </location>
</feature>
<keyword evidence="3 6" id="KW-1133">Transmembrane helix</keyword>
<keyword evidence="4 6" id="KW-0472">Membrane</keyword>
<dbReference type="GO" id="GO:0022857">
    <property type="term" value="F:transmembrane transporter activity"/>
    <property type="evidence" value="ECO:0007669"/>
    <property type="project" value="InterPro"/>
</dbReference>
<protein>
    <recommendedName>
        <fullName evidence="7">Major facilitator superfamily (MFS) profile domain-containing protein</fullName>
    </recommendedName>
</protein>
<proteinExistence type="predicted"/>
<evidence type="ECO:0000313" key="9">
    <source>
        <dbReference type="Proteomes" id="UP000014629"/>
    </source>
</evidence>
<dbReference type="PROSITE" id="PS50850">
    <property type="entry name" value="MFS"/>
    <property type="match status" value="1"/>
</dbReference>
<name>S4AID8_9ACTN</name>
<dbReference type="Pfam" id="PF07690">
    <property type="entry name" value="MFS_1"/>
    <property type="match status" value="1"/>
</dbReference>
<organism evidence="8 9">
    <name type="scientific">Streptomyces aurantiacus JA 4570</name>
    <dbReference type="NCBI Taxonomy" id="1286094"/>
    <lineage>
        <taxon>Bacteria</taxon>
        <taxon>Bacillati</taxon>
        <taxon>Actinomycetota</taxon>
        <taxon>Actinomycetes</taxon>
        <taxon>Kitasatosporales</taxon>
        <taxon>Streptomycetaceae</taxon>
        <taxon>Streptomyces</taxon>
        <taxon>Streptomyces aurantiacus group</taxon>
    </lineage>
</organism>
<comment type="subcellular location">
    <subcellularLocation>
        <location evidence="1">Cell membrane</location>
        <topology evidence="1">Multi-pass membrane protein</topology>
    </subcellularLocation>
</comment>
<feature type="region of interest" description="Disordered" evidence="5">
    <location>
        <begin position="215"/>
        <end position="301"/>
    </location>
</feature>
<dbReference type="SUPFAM" id="SSF103473">
    <property type="entry name" value="MFS general substrate transporter"/>
    <property type="match status" value="1"/>
</dbReference>
<dbReference type="Proteomes" id="UP000014629">
    <property type="component" value="Unassembled WGS sequence"/>
</dbReference>
<evidence type="ECO:0000256" key="5">
    <source>
        <dbReference type="SAM" id="MobiDB-lite"/>
    </source>
</evidence>
<evidence type="ECO:0000256" key="3">
    <source>
        <dbReference type="ARBA" id="ARBA00022989"/>
    </source>
</evidence>
<feature type="compositionally biased region" description="Basic residues" evidence="5">
    <location>
        <begin position="237"/>
        <end position="249"/>
    </location>
</feature>
<dbReference type="PANTHER" id="PTHR23501:SF197">
    <property type="entry name" value="COMD"/>
    <property type="match status" value="1"/>
</dbReference>
<keyword evidence="9" id="KW-1185">Reference proteome</keyword>
<sequence length="301" mass="31797">MGGTTLVKGAGHGERAVAQPSAAATAAGGPAGAQEPPPPPDAAQTPPHGLSPARVRMVFVGLMLALLLAALEQMIVATALPKIVGELHGLDKMSWAITAYLLTSTVGLPIYGKLGDLFGRKGVFQFAIVVFVIGSALAGWSRTMEQLIAFRALQGVGAGGLLIGRHRAAPRAGPLHGHDRCRLRPGLRRGPPARRLLHRPCLLALVLLLQRAVRPGHPPRRLPRPEAPQARGPGPARRARRAAARRRLHLPGAPDQLGRHGVRLGLTRHPGPRRRSGCVDPALPPRRAVRGRTDHSAAPVP</sequence>
<feature type="transmembrane region" description="Helical" evidence="6">
    <location>
        <begin position="93"/>
        <end position="111"/>
    </location>
</feature>
<feature type="transmembrane region" description="Helical" evidence="6">
    <location>
        <begin position="123"/>
        <end position="141"/>
    </location>
</feature>
<gene>
    <name evidence="8" type="ORF">STRAU_5714</name>
</gene>
<keyword evidence="2 6" id="KW-0812">Transmembrane</keyword>
<dbReference type="AlphaFoldDB" id="S4AID8"/>
<feature type="region of interest" description="Disordered" evidence="5">
    <location>
        <begin position="1"/>
        <end position="48"/>
    </location>
</feature>
<dbReference type="InterPro" id="IPR020846">
    <property type="entry name" value="MFS_dom"/>
</dbReference>
<feature type="compositionally biased region" description="Low complexity" evidence="5">
    <location>
        <begin position="227"/>
        <end position="236"/>
    </location>
</feature>
<dbReference type="PATRIC" id="fig|1286094.4.peg.5642"/>
<evidence type="ECO:0000313" key="8">
    <source>
        <dbReference type="EMBL" id="EPH41212.1"/>
    </source>
</evidence>